<dbReference type="Proteomes" id="UP000682733">
    <property type="component" value="Unassembled WGS sequence"/>
</dbReference>
<name>A0A8S2UCJ2_9BILA</name>
<dbReference type="EMBL" id="CAJOBA010062222">
    <property type="protein sequence ID" value="CAF4336512.1"/>
    <property type="molecule type" value="Genomic_DNA"/>
</dbReference>
<reference evidence="2" key="1">
    <citation type="submission" date="2021-02" db="EMBL/GenBank/DDBJ databases">
        <authorList>
            <person name="Nowell W R."/>
        </authorList>
    </citation>
    <scope>NUCLEOTIDE SEQUENCE</scope>
</reference>
<dbReference type="AlphaFoldDB" id="A0A8S2UCJ2"/>
<accession>A0A8S2UCJ2</accession>
<evidence type="ECO:0000313" key="1">
    <source>
        <dbReference type="EMBL" id="CAF1547210.1"/>
    </source>
</evidence>
<sequence>MANYQNYNFNNNSNQNNRQNSYSTAHIVSDSLNMVNDFCYDPNTNVYYNMQRNPYQKRIPAPTTTNLQPVNSPARSIRRTLSQDSEDEFRTVIYKKKRNDNQFNYYNQQQHSYPNKYLDIDPSYQSVIPRTRSQRTIINSNLVQLNQQQSEQQHKITAEATRYAQTRYPFAPFIVRFSSPNVKEQKVAEDLCNHLKQSHGMGLEFIGYRRSTAKCSVDASDILLFVKDSVSFGYLYDDENWPQQLCGHTFIRPSKPPIPPQLSLIMKSVGLSIDIIQFTCDLKSTYSDISMVIRLKNQKQNDTKLVKLQFSR</sequence>
<dbReference type="EMBL" id="CAJNOK010039803">
    <property type="protein sequence ID" value="CAF1547210.1"/>
    <property type="molecule type" value="Genomic_DNA"/>
</dbReference>
<dbReference type="Proteomes" id="UP000677228">
    <property type="component" value="Unassembled WGS sequence"/>
</dbReference>
<gene>
    <name evidence="1" type="ORF">OVA965_LOCUS39086</name>
    <name evidence="2" type="ORF">TMI583_LOCUS40348</name>
</gene>
<proteinExistence type="predicted"/>
<evidence type="ECO:0000313" key="2">
    <source>
        <dbReference type="EMBL" id="CAF4336512.1"/>
    </source>
</evidence>
<organism evidence="2 3">
    <name type="scientific">Didymodactylos carnosus</name>
    <dbReference type="NCBI Taxonomy" id="1234261"/>
    <lineage>
        <taxon>Eukaryota</taxon>
        <taxon>Metazoa</taxon>
        <taxon>Spiralia</taxon>
        <taxon>Gnathifera</taxon>
        <taxon>Rotifera</taxon>
        <taxon>Eurotatoria</taxon>
        <taxon>Bdelloidea</taxon>
        <taxon>Philodinida</taxon>
        <taxon>Philodinidae</taxon>
        <taxon>Didymodactylos</taxon>
    </lineage>
</organism>
<protein>
    <submittedName>
        <fullName evidence="2">Uncharacterized protein</fullName>
    </submittedName>
</protein>
<comment type="caution">
    <text evidence="2">The sequence shown here is derived from an EMBL/GenBank/DDBJ whole genome shotgun (WGS) entry which is preliminary data.</text>
</comment>
<evidence type="ECO:0000313" key="3">
    <source>
        <dbReference type="Proteomes" id="UP000682733"/>
    </source>
</evidence>